<comment type="subcellular location">
    <subcellularLocation>
        <location evidence="3">Cytoplasm</location>
    </subcellularLocation>
</comment>
<dbReference type="HOGENOM" id="CLU_049215_2_1_6"/>
<dbReference type="PANTHER" id="PTHR33620:SF1">
    <property type="entry name" value="UREASE ACCESSORY PROTEIN F"/>
    <property type="match status" value="1"/>
</dbReference>
<gene>
    <name evidence="3" type="primary">ureF</name>
    <name evidence="4" type="ORF">MED297_01210</name>
</gene>
<sequence length="224" mass="24564">MAITTTSSALLRLLQLSSVSLPVGGFSFSQGLESAIEQGWIRNSKQTAEWLRWQLTESVARIDLPVLFGAMSAMSEGHEDGWRNWNDRSLANRETAELRLTETAMGEALQRLLKTLDIPHPDPQGEVSFVALFAVAAQHWSLSPALTAQGFVWSWLENQVAAATKLVPLGQSQAQLLLGELQPDVAIAITQAETLDEFSMGGALPALSLASCWHETQYSRLFRS</sequence>
<dbReference type="Pfam" id="PF01730">
    <property type="entry name" value="UreF"/>
    <property type="match status" value="1"/>
</dbReference>
<dbReference type="InterPro" id="IPR038277">
    <property type="entry name" value="UreF_sf"/>
</dbReference>
<dbReference type="AlphaFoldDB" id="A4BBR2"/>
<comment type="subunit">
    <text evidence="3">UreD, UreF and UreG form a complex that acts as a GTP-hydrolysis-dependent molecular chaperone, activating the urease apoprotein by helping to assemble the nickel containing metallocenter of UreC. The UreE protein probably delivers the nickel.</text>
</comment>
<dbReference type="PANTHER" id="PTHR33620">
    <property type="entry name" value="UREASE ACCESSORY PROTEIN F"/>
    <property type="match status" value="1"/>
</dbReference>
<reference evidence="4 5" key="1">
    <citation type="submission" date="2006-02" db="EMBL/GenBank/DDBJ databases">
        <authorList>
            <person name="Pinhassi J."/>
            <person name="Pedros-Alio C."/>
            <person name="Ferriera S."/>
            <person name="Johnson J."/>
            <person name="Kravitz S."/>
            <person name="Halpern A."/>
            <person name="Remington K."/>
            <person name="Beeson K."/>
            <person name="Tran B."/>
            <person name="Rogers Y.-H."/>
            <person name="Friedman R."/>
            <person name="Venter J.C."/>
        </authorList>
    </citation>
    <scope>NUCLEOTIDE SEQUENCE [LARGE SCALE GENOMIC DNA]</scope>
    <source>
        <strain evidence="4 5">MED297</strain>
    </source>
</reference>
<comment type="function">
    <text evidence="3">Required for maturation of urease via the functional incorporation of the urease nickel metallocenter.</text>
</comment>
<evidence type="ECO:0000256" key="1">
    <source>
        <dbReference type="ARBA" id="ARBA00022988"/>
    </source>
</evidence>
<dbReference type="GO" id="GO:0005737">
    <property type="term" value="C:cytoplasm"/>
    <property type="evidence" value="ECO:0007669"/>
    <property type="project" value="UniProtKB-SubCell"/>
</dbReference>
<dbReference type="STRING" id="314283.MED297_01210"/>
<evidence type="ECO:0000313" key="5">
    <source>
        <dbReference type="Proteomes" id="UP000005953"/>
    </source>
</evidence>
<dbReference type="PIRSF" id="PIRSF009467">
    <property type="entry name" value="Ureas_acces_UreF"/>
    <property type="match status" value="1"/>
</dbReference>
<keyword evidence="3" id="KW-0963">Cytoplasm</keyword>
<dbReference type="Gene3D" id="1.10.4190.10">
    <property type="entry name" value="Urease accessory protein UreF"/>
    <property type="match status" value="1"/>
</dbReference>
<comment type="similarity">
    <text evidence="3">Belongs to the UreF family.</text>
</comment>
<dbReference type="EMBL" id="AAOE01000004">
    <property type="protein sequence ID" value="EAR10397.1"/>
    <property type="molecule type" value="Genomic_DNA"/>
</dbReference>
<accession>A4BBR2</accession>
<keyword evidence="5" id="KW-1185">Reference proteome</keyword>
<dbReference type="Proteomes" id="UP000005953">
    <property type="component" value="Unassembled WGS sequence"/>
</dbReference>
<evidence type="ECO:0000313" key="4">
    <source>
        <dbReference type="EMBL" id="EAR10397.1"/>
    </source>
</evidence>
<proteinExistence type="inferred from homology"/>
<evidence type="ECO:0000256" key="3">
    <source>
        <dbReference type="HAMAP-Rule" id="MF_01385"/>
    </source>
</evidence>
<dbReference type="GO" id="GO:0016151">
    <property type="term" value="F:nickel cation binding"/>
    <property type="evidence" value="ECO:0007669"/>
    <property type="project" value="UniProtKB-UniRule"/>
</dbReference>
<name>A4BBR2_9GAMM</name>
<evidence type="ECO:0000256" key="2">
    <source>
        <dbReference type="ARBA" id="ARBA00023186"/>
    </source>
</evidence>
<protein>
    <recommendedName>
        <fullName evidence="3">Urease accessory protein UreF</fullName>
    </recommendedName>
</protein>
<dbReference type="HAMAP" id="MF_01385">
    <property type="entry name" value="UreF"/>
    <property type="match status" value="1"/>
</dbReference>
<dbReference type="OrthoDB" id="9798772at2"/>
<dbReference type="InterPro" id="IPR002639">
    <property type="entry name" value="UreF"/>
</dbReference>
<organism evidence="4 5">
    <name type="scientific">Reinekea blandensis MED297</name>
    <dbReference type="NCBI Taxonomy" id="314283"/>
    <lineage>
        <taxon>Bacteria</taxon>
        <taxon>Pseudomonadati</taxon>
        <taxon>Pseudomonadota</taxon>
        <taxon>Gammaproteobacteria</taxon>
        <taxon>Oceanospirillales</taxon>
        <taxon>Saccharospirillaceae</taxon>
        <taxon>Reinekea</taxon>
    </lineage>
</organism>
<dbReference type="RefSeq" id="WP_008046605.1">
    <property type="nucleotide sequence ID" value="NZ_CH724153.1"/>
</dbReference>
<keyword evidence="1 3" id="KW-0996">Nickel insertion</keyword>
<comment type="caution">
    <text evidence="4">The sequence shown here is derived from an EMBL/GenBank/DDBJ whole genome shotgun (WGS) entry which is preliminary data.</text>
</comment>
<keyword evidence="2 3" id="KW-0143">Chaperone</keyword>